<dbReference type="Pfam" id="PF00089">
    <property type="entry name" value="Trypsin"/>
    <property type="match status" value="3"/>
</dbReference>
<dbReference type="InterPro" id="IPR001314">
    <property type="entry name" value="Peptidase_S1A"/>
</dbReference>
<dbReference type="SMART" id="SM00020">
    <property type="entry name" value="Tryp_SPc"/>
    <property type="match status" value="2"/>
</dbReference>
<keyword evidence="4 10" id="KW-0732">Signal</keyword>
<evidence type="ECO:0000313" key="12">
    <source>
        <dbReference type="EMBL" id="KAJ6222610.1"/>
    </source>
</evidence>
<dbReference type="FunFam" id="2.40.10.10:FF:000146">
    <property type="entry name" value="Serine protease 53"/>
    <property type="match status" value="1"/>
</dbReference>
<dbReference type="OMA" id="PSCVITA"/>
<evidence type="ECO:0000256" key="9">
    <source>
        <dbReference type="ARBA" id="ARBA00024195"/>
    </source>
</evidence>
<keyword evidence="2" id="KW-0964">Secreted</keyword>
<feature type="domain" description="Peptidase S1" evidence="11">
    <location>
        <begin position="34"/>
        <end position="198"/>
    </location>
</feature>
<dbReference type="PANTHER" id="PTHR24256">
    <property type="entry name" value="TRYPTASE-RELATED"/>
    <property type="match status" value="1"/>
</dbReference>
<keyword evidence="3" id="KW-0645">Protease</keyword>
<dbReference type="InterPro" id="IPR043504">
    <property type="entry name" value="Peptidase_S1_PA_chymotrypsin"/>
</dbReference>
<keyword evidence="8" id="KW-1015">Disulfide bond</keyword>
<feature type="chain" id="PRO_5040246105" description="Peptidase S1 domain-containing protein" evidence="10">
    <location>
        <begin position="21"/>
        <end position="479"/>
    </location>
</feature>
<dbReference type="PROSITE" id="PS00134">
    <property type="entry name" value="TRYPSIN_HIS"/>
    <property type="match status" value="1"/>
</dbReference>
<feature type="signal peptide" evidence="10">
    <location>
        <begin position="1"/>
        <end position="20"/>
    </location>
</feature>
<dbReference type="Proteomes" id="UP001142055">
    <property type="component" value="Chromosome 1"/>
</dbReference>
<evidence type="ECO:0000256" key="8">
    <source>
        <dbReference type="ARBA" id="ARBA00023157"/>
    </source>
</evidence>
<comment type="similarity">
    <text evidence="9">Belongs to the peptidase S1 family. CLIP subfamily.</text>
</comment>
<keyword evidence="13" id="KW-1185">Reference proteome</keyword>
<dbReference type="InterPro" id="IPR018114">
    <property type="entry name" value="TRYPSIN_HIS"/>
</dbReference>
<name>A0A9Q0RQG8_BLOTA</name>
<proteinExistence type="inferred from homology"/>
<dbReference type="GO" id="GO:0005576">
    <property type="term" value="C:extracellular region"/>
    <property type="evidence" value="ECO:0007669"/>
    <property type="project" value="UniProtKB-SubCell"/>
</dbReference>
<dbReference type="GO" id="GO:0004252">
    <property type="term" value="F:serine-type endopeptidase activity"/>
    <property type="evidence" value="ECO:0007669"/>
    <property type="project" value="InterPro"/>
</dbReference>
<feature type="domain" description="Peptidase S1" evidence="11">
    <location>
        <begin position="239"/>
        <end position="477"/>
    </location>
</feature>
<evidence type="ECO:0000256" key="5">
    <source>
        <dbReference type="ARBA" id="ARBA00022801"/>
    </source>
</evidence>
<dbReference type="EMBL" id="JAPWDV010000001">
    <property type="protein sequence ID" value="KAJ6222610.1"/>
    <property type="molecule type" value="Genomic_DNA"/>
</dbReference>
<dbReference type="GO" id="GO:0006508">
    <property type="term" value="P:proteolysis"/>
    <property type="evidence" value="ECO:0007669"/>
    <property type="project" value="UniProtKB-KW"/>
</dbReference>
<gene>
    <name evidence="12" type="ORF">RDWZM_001155</name>
</gene>
<evidence type="ECO:0000256" key="6">
    <source>
        <dbReference type="ARBA" id="ARBA00022825"/>
    </source>
</evidence>
<sequence>MIKVEALFVILMSLVALSYTTKCGINKNGLQPRIIGGKIIPEHAYPWMVYFEFHFRKSKYTAGCGGVLISNQWVLSAAHCLEVITSRNFAYGSAYLGTNDISEDLHSNTSLEISIGPSRPVNGTNCYGVGWGKTKSGELSTKLRQAKMPIVSNKECGKIFPVTQNQICAGTGKNTVCEGDSGGPLQCLNEDNTWTVEGKRLKRKMMKIEVLFVISMSLLTFSIAKLKCGINKNGFLPRIIGGKIVPKHAYPWMIFLEFHFFNTTETGRCGGTLINDQWILTAAHCLEGVKNKNFDKIISYFDINDLSEIQHSSSTSLKILIDPKHIYLHEKYESFINNDIGLLKLNKKINFDAERGNISPICLPKKGSTINEANCYGVGWGKTETNKFSSKLLQTHMPMVPLRICKKLYPITSNQICAGTHAHTICDGDSSGPLQCLNKDNTWTIEGIISYSDSQCKLYAAFTRVEKYINWINNIIYNN</sequence>
<comment type="subcellular location">
    <subcellularLocation>
        <location evidence="1">Secreted</location>
    </subcellularLocation>
</comment>
<dbReference type="InterPro" id="IPR051487">
    <property type="entry name" value="Ser/Thr_Proteases_Immune/Dev"/>
</dbReference>
<organism evidence="12 13">
    <name type="scientific">Blomia tropicalis</name>
    <name type="common">Mite</name>
    <dbReference type="NCBI Taxonomy" id="40697"/>
    <lineage>
        <taxon>Eukaryota</taxon>
        <taxon>Metazoa</taxon>
        <taxon>Ecdysozoa</taxon>
        <taxon>Arthropoda</taxon>
        <taxon>Chelicerata</taxon>
        <taxon>Arachnida</taxon>
        <taxon>Acari</taxon>
        <taxon>Acariformes</taxon>
        <taxon>Sarcoptiformes</taxon>
        <taxon>Astigmata</taxon>
        <taxon>Glycyphagoidea</taxon>
        <taxon>Echimyopodidae</taxon>
        <taxon>Blomia</taxon>
    </lineage>
</organism>
<accession>A0A9Q0RQG8</accession>
<comment type="caution">
    <text evidence="12">The sequence shown here is derived from an EMBL/GenBank/DDBJ whole genome shotgun (WGS) entry which is preliminary data.</text>
</comment>
<keyword evidence="5" id="KW-0378">Hydrolase</keyword>
<dbReference type="PRINTS" id="PR00722">
    <property type="entry name" value="CHYMOTRYPSIN"/>
</dbReference>
<dbReference type="Gene3D" id="2.40.10.10">
    <property type="entry name" value="Trypsin-like serine proteases"/>
    <property type="match status" value="3"/>
</dbReference>
<evidence type="ECO:0000256" key="1">
    <source>
        <dbReference type="ARBA" id="ARBA00004613"/>
    </source>
</evidence>
<dbReference type="CDD" id="cd00190">
    <property type="entry name" value="Tryp_SPc"/>
    <property type="match status" value="2"/>
</dbReference>
<dbReference type="InterPro" id="IPR001254">
    <property type="entry name" value="Trypsin_dom"/>
</dbReference>
<dbReference type="PROSITE" id="PS50240">
    <property type="entry name" value="TRYPSIN_DOM"/>
    <property type="match status" value="2"/>
</dbReference>
<evidence type="ECO:0000256" key="10">
    <source>
        <dbReference type="SAM" id="SignalP"/>
    </source>
</evidence>
<dbReference type="SUPFAM" id="SSF50494">
    <property type="entry name" value="Trypsin-like serine proteases"/>
    <property type="match status" value="2"/>
</dbReference>
<keyword evidence="6" id="KW-0720">Serine protease</keyword>
<keyword evidence="7" id="KW-0865">Zymogen</keyword>
<evidence type="ECO:0000256" key="3">
    <source>
        <dbReference type="ARBA" id="ARBA00022670"/>
    </source>
</evidence>
<dbReference type="InterPro" id="IPR009003">
    <property type="entry name" value="Peptidase_S1_PA"/>
</dbReference>
<reference evidence="12" key="1">
    <citation type="submission" date="2022-12" db="EMBL/GenBank/DDBJ databases">
        <title>Genome assemblies of Blomia tropicalis.</title>
        <authorList>
            <person name="Cui Y."/>
        </authorList>
    </citation>
    <scope>NUCLEOTIDE SEQUENCE</scope>
    <source>
        <tissue evidence="12">Adult mites</tissue>
    </source>
</reference>
<evidence type="ECO:0000256" key="7">
    <source>
        <dbReference type="ARBA" id="ARBA00023145"/>
    </source>
</evidence>
<protein>
    <recommendedName>
        <fullName evidence="11">Peptidase S1 domain-containing protein</fullName>
    </recommendedName>
</protein>
<dbReference type="AlphaFoldDB" id="A0A9Q0RQG8"/>
<evidence type="ECO:0000313" key="13">
    <source>
        <dbReference type="Proteomes" id="UP001142055"/>
    </source>
</evidence>
<evidence type="ECO:0000256" key="4">
    <source>
        <dbReference type="ARBA" id="ARBA00022729"/>
    </source>
</evidence>
<evidence type="ECO:0000259" key="11">
    <source>
        <dbReference type="PROSITE" id="PS50240"/>
    </source>
</evidence>
<evidence type="ECO:0000256" key="2">
    <source>
        <dbReference type="ARBA" id="ARBA00022525"/>
    </source>
</evidence>